<dbReference type="GO" id="GO:0006355">
    <property type="term" value="P:regulation of DNA-templated transcription"/>
    <property type="evidence" value="ECO:0007669"/>
    <property type="project" value="InterPro"/>
</dbReference>
<dbReference type="Gene3D" id="1.10.10.10">
    <property type="entry name" value="Winged helix-like DNA-binding domain superfamily/Winged helix DNA-binding domain"/>
    <property type="match status" value="1"/>
</dbReference>
<keyword evidence="1" id="KW-0805">Transcription regulation</keyword>
<sequence>MKPIRNLDNSALWALKTALDGLQRFHSDEQTSAYFKRIVDALVGPIDSLNVWAIRDQINEEDQRRSRRIAVKVADLNAYHGVERLGEQELRVLKLIGEGHHTKDIANLLSINVRTVANHKNHITAKLGLSTAKDLVKFAVNHLHFL</sequence>
<dbReference type="KEGG" id="senf:GJR95_24450"/>
<dbReference type="PRINTS" id="PR00038">
    <property type="entry name" value="HTHLUXR"/>
</dbReference>
<accession>A0A6P1W2Q1</accession>
<dbReference type="InterPro" id="IPR016032">
    <property type="entry name" value="Sig_transdc_resp-reg_C-effctor"/>
</dbReference>
<dbReference type="PROSITE" id="PS50043">
    <property type="entry name" value="HTH_LUXR_2"/>
    <property type="match status" value="1"/>
</dbReference>
<reference evidence="5 6" key="1">
    <citation type="submission" date="2019-11" db="EMBL/GenBank/DDBJ databases">
        <title>Spirosoma endbachense sp. nov., isolated from a natural salt meadow.</title>
        <authorList>
            <person name="Rojas J."/>
            <person name="Ambika Manirajan B."/>
            <person name="Ratering S."/>
            <person name="Suarez C."/>
            <person name="Geissler-Plaum R."/>
            <person name="Schnell S."/>
        </authorList>
    </citation>
    <scope>NUCLEOTIDE SEQUENCE [LARGE SCALE GENOMIC DNA]</scope>
    <source>
        <strain evidence="5 6">I-24</strain>
    </source>
</reference>
<dbReference type="PROSITE" id="PS00622">
    <property type="entry name" value="HTH_LUXR_1"/>
    <property type="match status" value="1"/>
</dbReference>
<keyword evidence="2" id="KW-0238">DNA-binding</keyword>
<evidence type="ECO:0000256" key="2">
    <source>
        <dbReference type="ARBA" id="ARBA00023125"/>
    </source>
</evidence>
<dbReference type="GO" id="GO:0003677">
    <property type="term" value="F:DNA binding"/>
    <property type="evidence" value="ECO:0007669"/>
    <property type="project" value="UniProtKB-KW"/>
</dbReference>
<dbReference type="EMBL" id="CP045997">
    <property type="protein sequence ID" value="QHV97966.1"/>
    <property type="molecule type" value="Genomic_DNA"/>
</dbReference>
<proteinExistence type="predicted"/>
<dbReference type="RefSeq" id="WP_162388386.1">
    <property type="nucleotide sequence ID" value="NZ_CP045997.1"/>
</dbReference>
<dbReference type="PANTHER" id="PTHR44688:SF16">
    <property type="entry name" value="DNA-BINDING TRANSCRIPTIONAL ACTIVATOR DEVR_DOSR"/>
    <property type="match status" value="1"/>
</dbReference>
<keyword evidence="3" id="KW-0804">Transcription</keyword>
<evidence type="ECO:0000256" key="1">
    <source>
        <dbReference type="ARBA" id="ARBA00023015"/>
    </source>
</evidence>
<dbReference type="InterPro" id="IPR000792">
    <property type="entry name" value="Tscrpt_reg_LuxR_C"/>
</dbReference>
<gene>
    <name evidence="5" type="ORF">GJR95_24450</name>
</gene>
<evidence type="ECO:0000256" key="3">
    <source>
        <dbReference type="ARBA" id="ARBA00023163"/>
    </source>
</evidence>
<dbReference type="SMART" id="SM00421">
    <property type="entry name" value="HTH_LUXR"/>
    <property type="match status" value="1"/>
</dbReference>
<name>A0A6P1W2Q1_9BACT</name>
<dbReference type="Proteomes" id="UP000464577">
    <property type="component" value="Chromosome"/>
</dbReference>
<feature type="domain" description="HTH luxR-type" evidence="4">
    <location>
        <begin position="78"/>
        <end position="143"/>
    </location>
</feature>
<dbReference type="InterPro" id="IPR036388">
    <property type="entry name" value="WH-like_DNA-bd_sf"/>
</dbReference>
<dbReference type="Pfam" id="PF00196">
    <property type="entry name" value="GerE"/>
    <property type="match status" value="1"/>
</dbReference>
<dbReference type="SUPFAM" id="SSF46894">
    <property type="entry name" value="C-terminal effector domain of the bipartite response regulators"/>
    <property type="match status" value="1"/>
</dbReference>
<dbReference type="PANTHER" id="PTHR44688">
    <property type="entry name" value="DNA-BINDING TRANSCRIPTIONAL ACTIVATOR DEVR_DOSR"/>
    <property type="match status" value="1"/>
</dbReference>
<evidence type="ECO:0000313" key="5">
    <source>
        <dbReference type="EMBL" id="QHV97966.1"/>
    </source>
</evidence>
<evidence type="ECO:0000313" key="6">
    <source>
        <dbReference type="Proteomes" id="UP000464577"/>
    </source>
</evidence>
<dbReference type="CDD" id="cd06170">
    <property type="entry name" value="LuxR_C_like"/>
    <property type="match status" value="1"/>
</dbReference>
<keyword evidence="6" id="KW-1185">Reference proteome</keyword>
<protein>
    <recommendedName>
        <fullName evidence="4">HTH luxR-type domain-containing protein</fullName>
    </recommendedName>
</protein>
<organism evidence="5 6">
    <name type="scientific">Spirosoma endbachense</name>
    <dbReference type="NCBI Taxonomy" id="2666025"/>
    <lineage>
        <taxon>Bacteria</taxon>
        <taxon>Pseudomonadati</taxon>
        <taxon>Bacteroidota</taxon>
        <taxon>Cytophagia</taxon>
        <taxon>Cytophagales</taxon>
        <taxon>Cytophagaceae</taxon>
        <taxon>Spirosoma</taxon>
    </lineage>
</organism>
<dbReference type="AlphaFoldDB" id="A0A6P1W2Q1"/>
<evidence type="ECO:0000259" key="4">
    <source>
        <dbReference type="PROSITE" id="PS50043"/>
    </source>
</evidence>